<reference evidence="7" key="1">
    <citation type="submission" date="2021-10" db="EMBL/GenBank/DDBJ databases">
        <title>Tropical sea cucumber genome reveals ecological adaptation and Cuvierian tubules defense mechanism.</title>
        <authorList>
            <person name="Chen T."/>
        </authorList>
    </citation>
    <scope>NUCLEOTIDE SEQUENCE</scope>
    <source>
        <strain evidence="7">Nanhai2018</strain>
        <tissue evidence="7">Muscle</tissue>
    </source>
</reference>
<keyword evidence="8" id="KW-1185">Reference proteome</keyword>
<dbReference type="GO" id="GO:0005615">
    <property type="term" value="C:extracellular space"/>
    <property type="evidence" value="ECO:0007669"/>
    <property type="project" value="TreeGrafter"/>
</dbReference>
<dbReference type="Pfam" id="PF07648">
    <property type="entry name" value="Kazal_2"/>
    <property type="match status" value="1"/>
</dbReference>
<dbReference type="GO" id="GO:0005509">
    <property type="term" value="F:calcium ion binding"/>
    <property type="evidence" value="ECO:0007669"/>
    <property type="project" value="TreeGrafter"/>
</dbReference>
<evidence type="ECO:0000256" key="1">
    <source>
        <dbReference type="ARBA" id="ARBA00022729"/>
    </source>
</evidence>
<keyword evidence="1" id="KW-0732">Signal</keyword>
<feature type="compositionally biased region" description="Acidic residues" evidence="4">
    <location>
        <begin position="229"/>
        <end position="242"/>
    </location>
</feature>
<feature type="transmembrane region" description="Helical" evidence="5">
    <location>
        <begin position="40"/>
        <end position="59"/>
    </location>
</feature>
<dbReference type="PROSITE" id="PS51465">
    <property type="entry name" value="KAZAL_2"/>
    <property type="match status" value="1"/>
</dbReference>
<keyword evidence="5" id="KW-0812">Transmembrane</keyword>
<dbReference type="Proteomes" id="UP001152320">
    <property type="component" value="Chromosome 2"/>
</dbReference>
<keyword evidence="5" id="KW-1133">Transmembrane helix</keyword>
<evidence type="ECO:0000313" key="8">
    <source>
        <dbReference type="Proteomes" id="UP001152320"/>
    </source>
</evidence>
<evidence type="ECO:0000256" key="4">
    <source>
        <dbReference type="SAM" id="MobiDB-lite"/>
    </source>
</evidence>
<dbReference type="GO" id="GO:0005518">
    <property type="term" value="F:collagen binding"/>
    <property type="evidence" value="ECO:0007669"/>
    <property type="project" value="TreeGrafter"/>
</dbReference>
<dbReference type="SUPFAM" id="SSF100895">
    <property type="entry name" value="Kazal-type serine protease inhibitors"/>
    <property type="match status" value="1"/>
</dbReference>
<comment type="caution">
    <text evidence="7">The sequence shown here is derived from an EMBL/GenBank/DDBJ whole genome shotgun (WGS) entry which is preliminary data.</text>
</comment>
<dbReference type="SMART" id="SM00280">
    <property type="entry name" value="KAZAL"/>
    <property type="match status" value="1"/>
</dbReference>
<dbReference type="InterPro" id="IPR002350">
    <property type="entry name" value="Kazal_dom"/>
</dbReference>
<dbReference type="EMBL" id="JAIZAY010000002">
    <property type="protein sequence ID" value="KAJ8047004.1"/>
    <property type="molecule type" value="Genomic_DNA"/>
</dbReference>
<dbReference type="OrthoDB" id="88467at2759"/>
<keyword evidence="5" id="KW-0472">Membrane</keyword>
<keyword evidence="3" id="KW-0325">Glycoprotein</keyword>
<evidence type="ECO:0000313" key="7">
    <source>
        <dbReference type="EMBL" id="KAJ8047004.1"/>
    </source>
</evidence>
<feature type="domain" description="Kazal-like" evidence="6">
    <location>
        <begin position="109"/>
        <end position="162"/>
    </location>
</feature>
<protein>
    <recommendedName>
        <fullName evidence="6">Kazal-like domain-containing protein</fullName>
    </recommendedName>
</protein>
<evidence type="ECO:0000256" key="5">
    <source>
        <dbReference type="SAM" id="Phobius"/>
    </source>
</evidence>
<feature type="region of interest" description="Disordered" evidence="4">
    <location>
        <begin position="166"/>
        <end position="299"/>
    </location>
</feature>
<evidence type="ECO:0000259" key="6">
    <source>
        <dbReference type="PROSITE" id="PS51465"/>
    </source>
</evidence>
<dbReference type="PANTHER" id="PTHR13866">
    <property type="entry name" value="SPARC OSTEONECTIN"/>
    <property type="match status" value="1"/>
</dbReference>
<feature type="compositionally biased region" description="Polar residues" evidence="4">
    <location>
        <begin position="280"/>
        <end position="293"/>
    </location>
</feature>
<feature type="compositionally biased region" description="Acidic residues" evidence="4">
    <location>
        <begin position="200"/>
        <end position="215"/>
    </location>
</feature>
<accession>A0A9Q1CM20</accession>
<proteinExistence type="predicted"/>
<dbReference type="GO" id="GO:0050840">
    <property type="term" value="F:extracellular matrix binding"/>
    <property type="evidence" value="ECO:0007669"/>
    <property type="project" value="TreeGrafter"/>
</dbReference>
<dbReference type="InterPro" id="IPR036058">
    <property type="entry name" value="Kazal_dom_sf"/>
</dbReference>
<name>A0A9Q1CM20_HOLLE</name>
<evidence type="ECO:0000256" key="2">
    <source>
        <dbReference type="ARBA" id="ARBA00023157"/>
    </source>
</evidence>
<evidence type="ECO:0000256" key="3">
    <source>
        <dbReference type="ARBA" id="ARBA00023180"/>
    </source>
</evidence>
<dbReference type="Gene3D" id="3.30.60.30">
    <property type="match status" value="1"/>
</dbReference>
<keyword evidence="2" id="KW-1015">Disulfide bond</keyword>
<dbReference type="PANTHER" id="PTHR13866:SF29">
    <property type="entry name" value="FOLLISTATIN"/>
    <property type="match status" value="1"/>
</dbReference>
<dbReference type="CDD" id="cd00104">
    <property type="entry name" value="KAZAL_FS"/>
    <property type="match status" value="1"/>
</dbReference>
<dbReference type="AlphaFoldDB" id="A0A9Q1CM20"/>
<organism evidence="7 8">
    <name type="scientific">Holothuria leucospilota</name>
    <name type="common">Black long sea cucumber</name>
    <name type="synonym">Mertensiothuria leucospilota</name>
    <dbReference type="NCBI Taxonomy" id="206669"/>
    <lineage>
        <taxon>Eukaryota</taxon>
        <taxon>Metazoa</taxon>
        <taxon>Echinodermata</taxon>
        <taxon>Eleutherozoa</taxon>
        <taxon>Echinozoa</taxon>
        <taxon>Holothuroidea</taxon>
        <taxon>Aspidochirotacea</taxon>
        <taxon>Aspidochirotida</taxon>
        <taxon>Holothuriidae</taxon>
        <taxon>Holothuria</taxon>
    </lineage>
</organism>
<sequence length="299" mass="32348">MFPQVGCVSPCTEDTPHRLFPRVGLHLYAETSSGINGHKMRVFIIIATVLILASLCVEAKKKKDKGAKPATNCHKFQKQCDKGKAAACRKLQRLCSENQQVNQQVDPRPAGISDCPTSCKGAERAKVCGTNGQTYYSECLLRKERCRTQSDLEVAYLGKCSRYVRPASQTAGKGGGDGSSSEEDDSEEGEDGQGMQVGQENEEIPGEPEVPEGPEESVMQGGQITPNDPEQEPEQESQDPEMESQNPEGDAENPEGESQLPEGESQNPDGESQVDAPTGDGNSESDPGRTNIQEFPEFP</sequence>
<feature type="compositionally biased region" description="Acidic residues" evidence="4">
    <location>
        <begin position="180"/>
        <end position="191"/>
    </location>
</feature>
<gene>
    <name evidence="7" type="ORF">HOLleu_05874</name>
</gene>